<dbReference type="SUPFAM" id="SSF51735">
    <property type="entry name" value="NAD(P)-binding Rossmann-fold domains"/>
    <property type="match status" value="1"/>
</dbReference>
<comment type="caution">
    <text evidence="10">The sequence shown here is derived from an EMBL/GenBank/DDBJ whole genome shotgun (WGS) entry which is preliminary data.</text>
</comment>
<reference evidence="10" key="1">
    <citation type="journal article" date="2014" name="Int. J. Syst. Evol. Microbiol.">
        <title>Complete genome sequence of Corynebacterium casei LMG S-19264T (=DSM 44701T), isolated from a smear-ripened cheese.</title>
        <authorList>
            <consortium name="US DOE Joint Genome Institute (JGI-PGF)"/>
            <person name="Walter F."/>
            <person name="Albersmeier A."/>
            <person name="Kalinowski J."/>
            <person name="Ruckert C."/>
        </authorList>
    </citation>
    <scope>NUCLEOTIDE SEQUENCE</scope>
    <source>
        <strain evidence="10">CCM 7086</strain>
    </source>
</reference>
<feature type="domain" description="Pyrroline-5-carboxylate reductase dimerisation" evidence="9">
    <location>
        <begin position="164"/>
        <end position="268"/>
    </location>
</feature>
<evidence type="ECO:0000256" key="3">
    <source>
        <dbReference type="ARBA" id="ARBA00023002"/>
    </source>
</evidence>
<dbReference type="PIRSF" id="PIRSF000193">
    <property type="entry name" value="Pyrrol-5-carb_rd"/>
    <property type="match status" value="1"/>
</dbReference>
<comment type="catalytic activity">
    <reaction evidence="4">
        <text>L-proline + NAD(+) = (S)-1-pyrroline-5-carboxylate + NADH + 2 H(+)</text>
        <dbReference type="Rhea" id="RHEA:14105"/>
        <dbReference type="ChEBI" id="CHEBI:15378"/>
        <dbReference type="ChEBI" id="CHEBI:17388"/>
        <dbReference type="ChEBI" id="CHEBI:57540"/>
        <dbReference type="ChEBI" id="CHEBI:57945"/>
        <dbReference type="ChEBI" id="CHEBI:60039"/>
        <dbReference type="EC" id="1.5.1.2"/>
    </reaction>
</comment>
<name>A0A8J2ULX7_9BURK</name>
<dbReference type="EMBL" id="BMCG01000005">
    <property type="protein sequence ID" value="GGC15340.1"/>
    <property type="molecule type" value="Genomic_DNA"/>
</dbReference>
<comment type="function">
    <text evidence="4">Catalyzes the reduction of 1-pyrroline-5-carboxylate (PCA) to L-proline.</text>
</comment>
<evidence type="ECO:0000259" key="9">
    <source>
        <dbReference type="Pfam" id="PF14748"/>
    </source>
</evidence>
<gene>
    <name evidence="4 10" type="primary">proC</name>
    <name evidence="10" type="ORF">GCM10007205_25370</name>
</gene>
<feature type="binding site" evidence="6">
    <location>
        <begin position="72"/>
        <end position="75"/>
    </location>
    <ligand>
        <name>NADP(+)</name>
        <dbReference type="ChEBI" id="CHEBI:58349"/>
    </ligand>
</feature>
<evidence type="ECO:0000256" key="1">
    <source>
        <dbReference type="ARBA" id="ARBA00005525"/>
    </source>
</evidence>
<dbReference type="GO" id="GO:0005737">
    <property type="term" value="C:cytoplasm"/>
    <property type="evidence" value="ECO:0007669"/>
    <property type="project" value="UniProtKB-SubCell"/>
</dbReference>
<dbReference type="InterPro" id="IPR008927">
    <property type="entry name" value="6-PGluconate_DH-like_C_sf"/>
</dbReference>
<dbReference type="PANTHER" id="PTHR11645:SF0">
    <property type="entry name" value="PYRROLINE-5-CARBOXYLATE REDUCTASE 3"/>
    <property type="match status" value="1"/>
</dbReference>
<dbReference type="Pfam" id="PF03807">
    <property type="entry name" value="F420_oxidored"/>
    <property type="match status" value="1"/>
</dbReference>
<dbReference type="InterPro" id="IPR000304">
    <property type="entry name" value="Pyrroline-COOH_reductase"/>
</dbReference>
<comment type="pathway">
    <text evidence="4 7">Amino-acid biosynthesis; L-proline biosynthesis; L-proline from L-glutamate 5-semialdehyde: step 1/1.</text>
</comment>
<dbReference type="RefSeq" id="WP_188396727.1">
    <property type="nucleotide sequence ID" value="NZ_BMCG01000005.1"/>
</dbReference>
<sequence length="275" mass="28096">MQNNNLKIGFIGGGNMAAALIGGLAGKLTAGANIHVVDLHAETLQRLQQKFGVSTAQAIDAAVAGSDVIVLAVKPQQMKEVAAQLAPHVGSQLVLSIAAGIRAADLSRWLGGHQAIVRTMPNTPALIGKGVTGMVATAGVSQAQRAVADAILHAVGETVWLDDEALIDPVTAVSGSGPAYVFYFLEAMQQAAQEMGLSAEQGNALAIATFTGAAQLAAQSSDPVSVLRERVTSKGGTTYAALTSMEESGVREAIVKAMKAAAARGRELGDEFGKA</sequence>
<comment type="catalytic activity">
    <reaction evidence="4 7">
        <text>L-proline + NADP(+) = (S)-1-pyrroline-5-carboxylate + NADPH + 2 H(+)</text>
        <dbReference type="Rhea" id="RHEA:14109"/>
        <dbReference type="ChEBI" id="CHEBI:15378"/>
        <dbReference type="ChEBI" id="CHEBI:17388"/>
        <dbReference type="ChEBI" id="CHEBI:57783"/>
        <dbReference type="ChEBI" id="CHEBI:58349"/>
        <dbReference type="ChEBI" id="CHEBI:60039"/>
        <dbReference type="EC" id="1.5.1.2"/>
    </reaction>
</comment>
<keyword evidence="11" id="KW-1185">Reference proteome</keyword>
<dbReference type="Pfam" id="PF14748">
    <property type="entry name" value="P5CR_dimer"/>
    <property type="match status" value="1"/>
</dbReference>
<comment type="similarity">
    <text evidence="1 4 7">Belongs to the pyrroline-5-carboxylate reductase family.</text>
</comment>
<dbReference type="PANTHER" id="PTHR11645">
    <property type="entry name" value="PYRROLINE-5-CARBOXYLATE REDUCTASE"/>
    <property type="match status" value="1"/>
</dbReference>
<dbReference type="InterPro" id="IPR053790">
    <property type="entry name" value="P5CR-like_CS"/>
</dbReference>
<evidence type="ECO:0000256" key="6">
    <source>
        <dbReference type="PIRSR" id="PIRSR000193-1"/>
    </source>
</evidence>
<keyword evidence="4 7" id="KW-0028">Amino-acid biosynthesis</keyword>
<evidence type="ECO:0000259" key="8">
    <source>
        <dbReference type="Pfam" id="PF03807"/>
    </source>
</evidence>
<dbReference type="HAMAP" id="MF_01925">
    <property type="entry name" value="P5C_reductase"/>
    <property type="match status" value="1"/>
</dbReference>
<dbReference type="GO" id="GO:0004735">
    <property type="term" value="F:pyrroline-5-carboxylate reductase activity"/>
    <property type="evidence" value="ECO:0007669"/>
    <property type="project" value="UniProtKB-UniRule"/>
</dbReference>
<dbReference type="Gene3D" id="3.40.50.720">
    <property type="entry name" value="NAD(P)-binding Rossmann-like Domain"/>
    <property type="match status" value="1"/>
</dbReference>
<evidence type="ECO:0000256" key="4">
    <source>
        <dbReference type="HAMAP-Rule" id="MF_01925"/>
    </source>
</evidence>
<dbReference type="UniPathway" id="UPA00098">
    <property type="reaction ID" value="UER00361"/>
</dbReference>
<reference evidence="10" key="2">
    <citation type="submission" date="2020-09" db="EMBL/GenBank/DDBJ databases">
        <authorList>
            <person name="Sun Q."/>
            <person name="Sedlacek I."/>
        </authorList>
    </citation>
    <scope>NUCLEOTIDE SEQUENCE</scope>
    <source>
        <strain evidence="10">CCM 7086</strain>
    </source>
</reference>
<dbReference type="AlphaFoldDB" id="A0A8J2ULX7"/>
<evidence type="ECO:0000313" key="11">
    <source>
        <dbReference type="Proteomes" id="UP000620266"/>
    </source>
</evidence>
<dbReference type="GO" id="GO:0055129">
    <property type="term" value="P:L-proline biosynthetic process"/>
    <property type="evidence" value="ECO:0007669"/>
    <property type="project" value="UniProtKB-UniRule"/>
</dbReference>
<evidence type="ECO:0000256" key="7">
    <source>
        <dbReference type="RuleBase" id="RU003903"/>
    </source>
</evidence>
<feature type="binding site" evidence="6">
    <location>
        <begin position="11"/>
        <end position="16"/>
    </location>
    <ligand>
        <name>NADP(+)</name>
        <dbReference type="ChEBI" id="CHEBI:58349"/>
    </ligand>
</feature>
<dbReference type="PROSITE" id="PS00521">
    <property type="entry name" value="P5CR"/>
    <property type="match status" value="1"/>
</dbReference>
<accession>A0A8J2ULX7</accession>
<evidence type="ECO:0000313" key="10">
    <source>
        <dbReference type="EMBL" id="GGC15340.1"/>
    </source>
</evidence>
<dbReference type="EC" id="1.5.1.2" evidence="4 5"/>
<dbReference type="FunFam" id="1.10.3730.10:FF:000001">
    <property type="entry name" value="Pyrroline-5-carboxylate reductase"/>
    <property type="match status" value="1"/>
</dbReference>
<dbReference type="SUPFAM" id="SSF48179">
    <property type="entry name" value="6-phosphogluconate dehydrogenase C-terminal domain-like"/>
    <property type="match status" value="1"/>
</dbReference>
<keyword evidence="3 4" id="KW-0560">Oxidoreductase</keyword>
<protein>
    <recommendedName>
        <fullName evidence="4 5">Pyrroline-5-carboxylate reductase</fullName>
        <shortName evidence="4">P5C reductase</shortName>
        <shortName evidence="4">P5CR</shortName>
        <ecNumber evidence="4 5">1.5.1.2</ecNumber>
    </recommendedName>
    <alternativeName>
        <fullName evidence="4">PCA reductase</fullName>
    </alternativeName>
</protein>
<dbReference type="Gene3D" id="1.10.3730.10">
    <property type="entry name" value="ProC C-terminal domain-like"/>
    <property type="match status" value="1"/>
</dbReference>
<evidence type="ECO:0000256" key="2">
    <source>
        <dbReference type="ARBA" id="ARBA00022857"/>
    </source>
</evidence>
<dbReference type="NCBIfam" id="TIGR00112">
    <property type="entry name" value="proC"/>
    <property type="match status" value="1"/>
</dbReference>
<dbReference type="InterPro" id="IPR036291">
    <property type="entry name" value="NAD(P)-bd_dom_sf"/>
</dbReference>
<keyword evidence="2 4" id="KW-0521">NADP</keyword>
<dbReference type="InterPro" id="IPR028939">
    <property type="entry name" value="P5C_Rdtase_cat_N"/>
</dbReference>
<proteinExistence type="inferred from homology"/>
<organism evidence="10 11">
    <name type="scientific">Oxalicibacterium flavum</name>
    <dbReference type="NCBI Taxonomy" id="179467"/>
    <lineage>
        <taxon>Bacteria</taxon>
        <taxon>Pseudomonadati</taxon>
        <taxon>Pseudomonadota</taxon>
        <taxon>Betaproteobacteria</taxon>
        <taxon>Burkholderiales</taxon>
        <taxon>Oxalobacteraceae</taxon>
        <taxon>Oxalicibacterium</taxon>
    </lineage>
</organism>
<dbReference type="InterPro" id="IPR029036">
    <property type="entry name" value="P5CR_dimer"/>
</dbReference>
<dbReference type="Proteomes" id="UP000620266">
    <property type="component" value="Unassembled WGS sequence"/>
</dbReference>
<evidence type="ECO:0000256" key="5">
    <source>
        <dbReference type="NCBIfam" id="TIGR00112"/>
    </source>
</evidence>
<keyword evidence="4" id="KW-0963">Cytoplasm</keyword>
<keyword evidence="4 7" id="KW-0641">Proline biosynthesis</keyword>
<comment type="subcellular location">
    <subcellularLocation>
        <location evidence="4">Cytoplasm</location>
    </subcellularLocation>
</comment>
<feature type="domain" description="Pyrroline-5-carboxylate reductase catalytic N-terminal" evidence="8">
    <location>
        <begin position="7"/>
        <end position="100"/>
    </location>
</feature>